<sequence length="413" mass="47868">MGEAPNILFIGNYSRLDYLSLLKDSRGHCRFTFLFYASPKEEKNTTYKKYGEAIYWQDFTSADQLLSAVTPSKVVFLYIESYNHVLLNLACQKATIPTYLLEHGLRAAVSFQYKNKPQLKTSIKTKLDLYLTILRDLRSRIRTRRFLLNSLKELSANDKAFAEQFIRVRSKHNYLDTVREVSSPKRLAGHYVSFSPKIFKIHQEQEALPNKQARSFIGIPYFDKFCNVTRAKHLQRAILLIDQPLAEQGLLQWDRANKQVFIQELLKVCSEHRYKLYVKPHPWQDLKLWEEQRSTTNLEIVDEEKLLALAPSIPLVLGFYSTLLMPFAAFRHTTVITYENHPAGKLLISQPFIESGVAHAICSLKELGGILPNLEKLHQQQFPHKATFINDWLYKFDGKSGERLRDILLSGEL</sequence>
<dbReference type="Proteomes" id="UP000198432">
    <property type="component" value="Unassembled WGS sequence"/>
</dbReference>
<evidence type="ECO:0000313" key="2">
    <source>
        <dbReference type="Proteomes" id="UP000198432"/>
    </source>
</evidence>
<dbReference type="Pfam" id="PF07388">
    <property type="entry name" value="A-2_8-polyST"/>
    <property type="match status" value="1"/>
</dbReference>
<protein>
    <submittedName>
        <fullName evidence="1">Uncharacterized protein</fullName>
    </submittedName>
</protein>
<evidence type="ECO:0000313" key="1">
    <source>
        <dbReference type="EMBL" id="SNS66260.1"/>
    </source>
</evidence>
<dbReference type="AlphaFoldDB" id="A0A239GAY5"/>
<keyword evidence="2" id="KW-1185">Reference proteome</keyword>
<organism evidence="1 2">
    <name type="scientific">Pontibacter ummariensis</name>
    <dbReference type="NCBI Taxonomy" id="1610492"/>
    <lineage>
        <taxon>Bacteria</taxon>
        <taxon>Pseudomonadati</taxon>
        <taxon>Bacteroidota</taxon>
        <taxon>Cytophagia</taxon>
        <taxon>Cytophagales</taxon>
        <taxon>Hymenobacteraceae</taxon>
        <taxon>Pontibacter</taxon>
    </lineage>
</organism>
<dbReference type="EMBL" id="FZOQ01000010">
    <property type="protein sequence ID" value="SNS66260.1"/>
    <property type="molecule type" value="Genomic_DNA"/>
</dbReference>
<dbReference type="RefSeq" id="WP_089319552.1">
    <property type="nucleotide sequence ID" value="NZ_FZOQ01000010.1"/>
</dbReference>
<dbReference type="OrthoDB" id="848680at2"/>
<name>A0A239GAY5_9BACT</name>
<proteinExistence type="predicted"/>
<gene>
    <name evidence="1" type="ORF">SAMN06296052_110146</name>
</gene>
<reference evidence="2" key="1">
    <citation type="submission" date="2017-06" db="EMBL/GenBank/DDBJ databases">
        <authorList>
            <person name="Varghese N."/>
            <person name="Submissions S."/>
        </authorList>
    </citation>
    <scope>NUCLEOTIDE SEQUENCE [LARGE SCALE GENOMIC DNA]</scope>
    <source>
        <strain evidence="2">NKM1</strain>
    </source>
</reference>
<accession>A0A239GAY5</accession>
<dbReference type="InterPro" id="IPR010866">
    <property type="entry name" value="A-2_8-polyST"/>
</dbReference>